<proteinExistence type="inferred from homology"/>
<dbReference type="OrthoDB" id="419752at2759"/>
<sequence length="471" mass="52903">MAAILGGGIGGLSTGYYLLKNNLCNNNHLKLLLLEATNSCGGWIKSIKTKDYIFEQGPRTIRPKGLVGLNTLNMIQDLGLSEHVHAIKFDHPAAKNRMIYANNSLHLLPSSLKGIFQKNGLFSRPLIYAIFNDLRNPYKQLKDDSIYNFVERRFGKEIADYAISPMICGICAGDAKEISVKFLMKIPFEWEQTHGGVMKGLMRSMFKTKNDNNLELSELAKRAQEEKWNVYTIKGGLDNFPASLLQHLRENNVEVQLNSNVEEIKFVDSSTVKLKKKTGEEIIANHVYASIPSHILADLVVKQHPELSQNLKDIPFVTVGLVNFYFDSEKPLISPAFGFLVPPIENSPILGVVFDSCCIPDQKGTVLTVMLGGRWFKEKFGENVTEKELFDIALHEVATILNIQEQPKAHNVKILNKCIPQYIIGHYEKVEQIRQYIHDHNLPISLVGSSYDGVGINDVIYSAKTQVQCCI</sequence>
<comment type="caution">
    <text evidence="6">The sequence shown here is derived from an EMBL/GenBank/DDBJ whole genome shotgun (WGS) entry which is preliminary data.</text>
</comment>
<evidence type="ECO:0000259" key="5">
    <source>
        <dbReference type="Pfam" id="PF01593"/>
    </source>
</evidence>
<dbReference type="PANTHER" id="PTHR42923">
    <property type="entry name" value="PROTOPORPHYRINOGEN OXIDASE"/>
    <property type="match status" value="1"/>
</dbReference>
<accession>A0A8S3Y318</accession>
<comment type="similarity">
    <text evidence="4">Belongs to the protoporphyrinogen/coproporphyrinogen oxidase family. Protoporphyrinogen oxidase subfamily.</text>
</comment>
<dbReference type="EC" id="1.3.3.4" evidence="4"/>
<dbReference type="PANTHER" id="PTHR42923:SF3">
    <property type="entry name" value="PROTOPORPHYRINOGEN OXIDASE"/>
    <property type="match status" value="1"/>
</dbReference>
<dbReference type="GO" id="GO:0006782">
    <property type="term" value="P:protoporphyrinogen IX biosynthetic process"/>
    <property type="evidence" value="ECO:0007669"/>
    <property type="project" value="UniProtKB-UniRule"/>
</dbReference>
<evidence type="ECO:0000313" key="6">
    <source>
        <dbReference type="EMBL" id="CAG5052617.1"/>
    </source>
</evidence>
<keyword evidence="4" id="KW-0627">Porphyrin biosynthesis</keyword>
<gene>
    <name evidence="6" type="ORF">PAPOLLO_LOCUS25427</name>
</gene>
<dbReference type="Pfam" id="PF01593">
    <property type="entry name" value="Amino_oxidase"/>
    <property type="match status" value="1"/>
</dbReference>
<dbReference type="InterPro" id="IPR050464">
    <property type="entry name" value="Zeta_carotene_desat/Oxidored"/>
</dbReference>
<dbReference type="GO" id="GO:0004729">
    <property type="term" value="F:oxygen-dependent protoporphyrinogen oxidase activity"/>
    <property type="evidence" value="ECO:0007669"/>
    <property type="project" value="UniProtKB-UniRule"/>
</dbReference>
<dbReference type="InterPro" id="IPR002937">
    <property type="entry name" value="Amino_oxidase"/>
</dbReference>
<evidence type="ECO:0000256" key="3">
    <source>
        <dbReference type="ARBA" id="ARBA00023002"/>
    </source>
</evidence>
<name>A0A8S3Y318_PARAO</name>
<keyword evidence="1 4" id="KW-0285">Flavoprotein</keyword>
<comment type="catalytic activity">
    <reaction evidence="4">
        <text>protoporphyrinogen IX + 3 O2 = protoporphyrin IX + 3 H2O2</text>
        <dbReference type="Rhea" id="RHEA:25576"/>
        <dbReference type="ChEBI" id="CHEBI:15379"/>
        <dbReference type="ChEBI" id="CHEBI:16240"/>
        <dbReference type="ChEBI" id="CHEBI:57306"/>
        <dbReference type="ChEBI" id="CHEBI:57307"/>
        <dbReference type="EC" id="1.3.3.4"/>
    </reaction>
</comment>
<evidence type="ECO:0000313" key="7">
    <source>
        <dbReference type="Proteomes" id="UP000691718"/>
    </source>
</evidence>
<dbReference type="InterPro" id="IPR004572">
    <property type="entry name" value="Protoporphyrinogen_oxidase"/>
</dbReference>
<comment type="cofactor">
    <cofactor evidence="4">
        <name>FAD</name>
        <dbReference type="ChEBI" id="CHEBI:57692"/>
    </cofactor>
    <text evidence="4">Binds 1 FAD per subunit.</text>
</comment>
<dbReference type="FunFam" id="3.50.50.60:FF:000193">
    <property type="entry name" value="Protoporphyrinogen oxidase"/>
    <property type="match status" value="1"/>
</dbReference>
<organism evidence="6 7">
    <name type="scientific">Parnassius apollo</name>
    <name type="common">Apollo butterfly</name>
    <name type="synonym">Papilio apollo</name>
    <dbReference type="NCBI Taxonomy" id="110799"/>
    <lineage>
        <taxon>Eukaryota</taxon>
        <taxon>Metazoa</taxon>
        <taxon>Ecdysozoa</taxon>
        <taxon>Arthropoda</taxon>
        <taxon>Hexapoda</taxon>
        <taxon>Insecta</taxon>
        <taxon>Pterygota</taxon>
        <taxon>Neoptera</taxon>
        <taxon>Endopterygota</taxon>
        <taxon>Lepidoptera</taxon>
        <taxon>Glossata</taxon>
        <taxon>Ditrysia</taxon>
        <taxon>Papilionoidea</taxon>
        <taxon>Papilionidae</taxon>
        <taxon>Parnassiinae</taxon>
        <taxon>Parnassini</taxon>
        <taxon>Parnassius</taxon>
        <taxon>Parnassius</taxon>
    </lineage>
</organism>
<keyword evidence="2 4" id="KW-0274">FAD</keyword>
<keyword evidence="7" id="KW-1185">Reference proteome</keyword>
<comment type="pathway">
    <text evidence="4">Porphyrin-containing compound metabolism; protoporphyrin-IX biosynthesis; protoporphyrin-IX from protoporphyrinogen-IX: step 1/1.</text>
</comment>
<dbReference type="EMBL" id="CAJQZP010001531">
    <property type="protein sequence ID" value="CAG5052617.1"/>
    <property type="molecule type" value="Genomic_DNA"/>
</dbReference>
<comment type="subcellular location">
    <subcellularLocation>
        <location evidence="4">Mitochondrion inner membrane</location>
    </subcellularLocation>
</comment>
<reference evidence="6" key="1">
    <citation type="submission" date="2021-04" db="EMBL/GenBank/DDBJ databases">
        <authorList>
            <person name="Tunstrom K."/>
        </authorList>
    </citation>
    <scope>NUCLEOTIDE SEQUENCE</scope>
</reference>
<feature type="domain" description="Amine oxidase" evidence="5">
    <location>
        <begin position="9"/>
        <end position="470"/>
    </location>
</feature>
<evidence type="ECO:0000256" key="1">
    <source>
        <dbReference type="ARBA" id="ARBA00022630"/>
    </source>
</evidence>
<keyword evidence="3 4" id="KW-0560">Oxidoreductase</keyword>
<dbReference type="AlphaFoldDB" id="A0A8S3Y318"/>
<dbReference type="GO" id="GO:0005743">
    <property type="term" value="C:mitochondrial inner membrane"/>
    <property type="evidence" value="ECO:0007669"/>
    <property type="project" value="UniProtKB-SubCell"/>
</dbReference>
<comment type="function">
    <text evidence="4">Catalyzes the 6-electron oxidation of protoporphyrinogen-IX to form protoporphyrin-IX.</text>
</comment>
<evidence type="ECO:0000256" key="2">
    <source>
        <dbReference type="ARBA" id="ARBA00022827"/>
    </source>
</evidence>
<dbReference type="Proteomes" id="UP000691718">
    <property type="component" value="Unassembled WGS sequence"/>
</dbReference>
<evidence type="ECO:0000256" key="4">
    <source>
        <dbReference type="RuleBase" id="RU367069"/>
    </source>
</evidence>
<keyword evidence="4" id="KW-0350">Heme biosynthesis</keyword>
<dbReference type="NCBIfam" id="TIGR00562">
    <property type="entry name" value="proto_IX_ox"/>
    <property type="match status" value="1"/>
</dbReference>
<protein>
    <recommendedName>
        <fullName evidence="4">Protoporphyrinogen oxidase</fullName>
        <ecNumber evidence="4">1.3.3.4</ecNumber>
    </recommendedName>
</protein>